<proteinExistence type="predicted"/>
<name>A0A4Y8IC83_9BACI</name>
<dbReference type="Proteomes" id="UP000297975">
    <property type="component" value="Unassembled WGS sequence"/>
</dbReference>
<gene>
    <name evidence="1" type="ORF">E3U55_15820</name>
</gene>
<keyword evidence="2" id="KW-1185">Reference proteome</keyword>
<dbReference type="RefSeq" id="WP_134341454.1">
    <property type="nucleotide sequence ID" value="NZ_SOPW01000024.1"/>
</dbReference>
<sequence>MPKLFELIKGDTKQYIVTYKVGSEIGVKNGILIKKEFDTLEDAELFFRLVMNKGSVLFSHLLE</sequence>
<evidence type="ECO:0000313" key="2">
    <source>
        <dbReference type="Proteomes" id="UP000297975"/>
    </source>
</evidence>
<dbReference type="EMBL" id="SOPW01000024">
    <property type="protein sequence ID" value="TFB13586.1"/>
    <property type="molecule type" value="Genomic_DNA"/>
</dbReference>
<comment type="caution">
    <text evidence="1">The sequence shown here is derived from an EMBL/GenBank/DDBJ whole genome shotgun (WGS) entry which is preliminary data.</text>
</comment>
<organism evidence="1 2">
    <name type="scientific">Filobacillus milosensis</name>
    <dbReference type="NCBI Taxonomy" id="94137"/>
    <lineage>
        <taxon>Bacteria</taxon>
        <taxon>Bacillati</taxon>
        <taxon>Bacillota</taxon>
        <taxon>Bacilli</taxon>
        <taxon>Bacillales</taxon>
        <taxon>Bacillaceae</taxon>
        <taxon>Filobacillus</taxon>
    </lineage>
</organism>
<protein>
    <submittedName>
        <fullName evidence="1">Uncharacterized protein</fullName>
    </submittedName>
</protein>
<reference evidence="1 2" key="1">
    <citation type="submission" date="2019-03" db="EMBL/GenBank/DDBJ databases">
        <authorList>
            <person name="He R.-H."/>
        </authorList>
    </citation>
    <scope>NUCLEOTIDE SEQUENCE [LARGE SCALE GENOMIC DNA]</scope>
    <source>
        <strain evidence="2">SH 714</strain>
    </source>
</reference>
<dbReference type="AlphaFoldDB" id="A0A4Y8IC83"/>
<evidence type="ECO:0000313" key="1">
    <source>
        <dbReference type="EMBL" id="TFB13586.1"/>
    </source>
</evidence>
<accession>A0A4Y8IC83</accession>